<feature type="region of interest" description="Disordered" evidence="5">
    <location>
        <begin position="216"/>
        <end position="266"/>
    </location>
</feature>
<dbReference type="AlphaFoldDB" id="A0AAD5SJY2"/>
<dbReference type="PANTHER" id="PTHR23235:SF120">
    <property type="entry name" value="KRUPPEL-LIKE FACTOR 15"/>
    <property type="match status" value="1"/>
</dbReference>
<dbReference type="Pfam" id="PF13912">
    <property type="entry name" value="zf-C2H2_6"/>
    <property type="match status" value="1"/>
</dbReference>
<feature type="domain" description="C2H2-type" evidence="6">
    <location>
        <begin position="350"/>
        <end position="379"/>
    </location>
</feature>
<dbReference type="PROSITE" id="PS50157">
    <property type="entry name" value="ZINC_FINGER_C2H2_2"/>
    <property type="match status" value="3"/>
</dbReference>
<protein>
    <recommendedName>
        <fullName evidence="6">C2H2-type domain-containing protein</fullName>
    </recommendedName>
</protein>
<keyword evidence="3" id="KW-0862">Zinc</keyword>
<dbReference type="GO" id="GO:0000978">
    <property type="term" value="F:RNA polymerase II cis-regulatory region sequence-specific DNA binding"/>
    <property type="evidence" value="ECO:0007669"/>
    <property type="project" value="TreeGrafter"/>
</dbReference>
<dbReference type="GO" id="GO:0008270">
    <property type="term" value="F:zinc ion binding"/>
    <property type="evidence" value="ECO:0007669"/>
    <property type="project" value="UniProtKB-KW"/>
</dbReference>
<evidence type="ECO:0000313" key="7">
    <source>
        <dbReference type="EMBL" id="KAJ3056002.1"/>
    </source>
</evidence>
<dbReference type="InterPro" id="IPR036236">
    <property type="entry name" value="Znf_C2H2_sf"/>
</dbReference>
<dbReference type="PROSITE" id="PS00028">
    <property type="entry name" value="ZINC_FINGER_C2H2_1"/>
    <property type="match status" value="2"/>
</dbReference>
<proteinExistence type="predicted"/>
<dbReference type="SUPFAM" id="SSF57667">
    <property type="entry name" value="beta-beta-alpha zinc fingers"/>
    <property type="match status" value="2"/>
</dbReference>
<evidence type="ECO:0000256" key="1">
    <source>
        <dbReference type="ARBA" id="ARBA00022723"/>
    </source>
</evidence>
<organism evidence="7 8">
    <name type="scientific">Rhizophlyctis rosea</name>
    <dbReference type="NCBI Taxonomy" id="64517"/>
    <lineage>
        <taxon>Eukaryota</taxon>
        <taxon>Fungi</taxon>
        <taxon>Fungi incertae sedis</taxon>
        <taxon>Chytridiomycota</taxon>
        <taxon>Chytridiomycota incertae sedis</taxon>
        <taxon>Chytridiomycetes</taxon>
        <taxon>Rhizophlyctidales</taxon>
        <taxon>Rhizophlyctidaceae</taxon>
        <taxon>Rhizophlyctis</taxon>
    </lineage>
</organism>
<dbReference type="Pfam" id="PF00096">
    <property type="entry name" value="zf-C2H2"/>
    <property type="match status" value="2"/>
</dbReference>
<evidence type="ECO:0000256" key="2">
    <source>
        <dbReference type="ARBA" id="ARBA00022771"/>
    </source>
</evidence>
<feature type="domain" description="C2H2-type" evidence="6">
    <location>
        <begin position="409"/>
        <end position="437"/>
    </location>
</feature>
<keyword evidence="1" id="KW-0479">Metal-binding</keyword>
<comment type="caution">
    <text evidence="7">The sequence shown here is derived from an EMBL/GenBank/DDBJ whole genome shotgun (WGS) entry which is preliminary data.</text>
</comment>
<dbReference type="InterPro" id="IPR013087">
    <property type="entry name" value="Znf_C2H2_type"/>
</dbReference>
<evidence type="ECO:0000256" key="5">
    <source>
        <dbReference type="SAM" id="MobiDB-lite"/>
    </source>
</evidence>
<evidence type="ECO:0000256" key="3">
    <source>
        <dbReference type="ARBA" id="ARBA00022833"/>
    </source>
</evidence>
<dbReference type="Proteomes" id="UP001212841">
    <property type="component" value="Unassembled WGS sequence"/>
</dbReference>
<name>A0AAD5SJY2_9FUNG</name>
<dbReference type="FunFam" id="3.30.160.60:FF:000446">
    <property type="entry name" value="Zinc finger protein"/>
    <property type="match status" value="1"/>
</dbReference>
<dbReference type="EMBL" id="JADGJD010000050">
    <property type="protein sequence ID" value="KAJ3056002.1"/>
    <property type="molecule type" value="Genomic_DNA"/>
</dbReference>
<keyword evidence="8" id="KW-1185">Reference proteome</keyword>
<dbReference type="GO" id="GO:0000981">
    <property type="term" value="F:DNA-binding transcription factor activity, RNA polymerase II-specific"/>
    <property type="evidence" value="ECO:0007669"/>
    <property type="project" value="TreeGrafter"/>
</dbReference>
<reference evidence="7" key="1">
    <citation type="submission" date="2020-05" db="EMBL/GenBank/DDBJ databases">
        <title>Phylogenomic resolution of chytrid fungi.</title>
        <authorList>
            <person name="Stajich J.E."/>
            <person name="Amses K."/>
            <person name="Simmons R."/>
            <person name="Seto K."/>
            <person name="Myers J."/>
            <person name="Bonds A."/>
            <person name="Quandt C.A."/>
            <person name="Barry K."/>
            <person name="Liu P."/>
            <person name="Grigoriev I."/>
            <person name="Longcore J.E."/>
            <person name="James T.Y."/>
        </authorList>
    </citation>
    <scope>NUCLEOTIDE SEQUENCE</scope>
    <source>
        <strain evidence="7">JEL0318</strain>
    </source>
</reference>
<sequence>MTQIPPPIPPAFSQPLPMQPSLQNAMDMAEYAMMAAPQIPFTQYTAPPITPPQINPTQIMPDGINFGAPIMPITPFTSFSTAIVPQPSIQQLPTAQPPMQQLSIPQPPIQPISDYQQLPYNPSNPQYPTYPTIQPPSPTQSRRKGLHLDVFTASNVQLPYLYGNDGRTVGPAVFPFEPPNLPMDQTQTITQTPPIHYEPLIIKQEPRASLSTITTATASSFREPRTSSQAGSHKGGPATTASTTQSSHRFSHVTAASFPESSDTTIGNSISFVSSPRTSMSTDMADLNDAVDKVDFMKDDWTSTDTRTVYLFVNESEKQAKREKRKYEENGGEVEVEEAVEGRSKEMTEHNCFKCQCGKLFKKLYNLRNHYKQHSREKPYVCDVCKRGFMRKHDLKRHATTHMDNFKPYACDDCKMTFTRLDALHRHIKCNRCRAAPGFQEEETESIAA</sequence>
<dbReference type="Gene3D" id="3.30.160.60">
    <property type="entry name" value="Classic Zinc Finger"/>
    <property type="match status" value="3"/>
</dbReference>
<dbReference type="SMART" id="SM00355">
    <property type="entry name" value="ZnF_C2H2"/>
    <property type="match status" value="3"/>
</dbReference>
<accession>A0AAD5SJY2</accession>
<feature type="domain" description="C2H2-type" evidence="6">
    <location>
        <begin position="380"/>
        <end position="407"/>
    </location>
</feature>
<evidence type="ECO:0000256" key="4">
    <source>
        <dbReference type="PROSITE-ProRule" id="PRU00042"/>
    </source>
</evidence>
<keyword evidence="2 4" id="KW-0863">Zinc-finger</keyword>
<dbReference type="PANTHER" id="PTHR23235">
    <property type="entry name" value="KRUEPPEL-LIKE TRANSCRIPTION FACTOR"/>
    <property type="match status" value="1"/>
</dbReference>
<feature type="compositionally biased region" description="Polar residues" evidence="5">
    <location>
        <begin position="239"/>
        <end position="248"/>
    </location>
</feature>
<evidence type="ECO:0000259" key="6">
    <source>
        <dbReference type="PROSITE" id="PS50157"/>
    </source>
</evidence>
<evidence type="ECO:0000313" key="8">
    <source>
        <dbReference type="Proteomes" id="UP001212841"/>
    </source>
</evidence>
<gene>
    <name evidence="7" type="ORF">HK097_008491</name>
</gene>